<keyword evidence="3" id="KW-0472">Membrane</keyword>
<keyword evidence="2" id="KW-0732">Signal</keyword>
<keyword evidence="6" id="KW-1185">Reference proteome</keyword>
<dbReference type="PANTHER" id="PTHR28023">
    <property type="entry name" value="UPF0357 PROTEIN YCL012C"/>
    <property type="match status" value="1"/>
</dbReference>
<proteinExistence type="inferred from homology"/>
<dbReference type="EMBL" id="MPUK01000009">
    <property type="protein sequence ID" value="ONH65982.1"/>
    <property type="molecule type" value="Genomic_DNA"/>
</dbReference>
<reference evidence="5" key="3">
    <citation type="submission" date="2017-01" db="EMBL/GenBank/DDBJ databases">
        <authorList>
            <person name="Mah S.A."/>
            <person name="Swanson W.J."/>
            <person name="Moy G.W."/>
            <person name="Vacquier V.D."/>
        </authorList>
    </citation>
    <scope>NUCLEOTIDE SEQUENCE [LARGE SCALE GENOMIC DNA]</scope>
    <source>
        <strain evidence="5">65</strain>
    </source>
</reference>
<evidence type="ECO:0000313" key="4">
    <source>
        <dbReference type="EMBL" id="CDR46799.1"/>
    </source>
</evidence>
<dbReference type="AlphaFoldDB" id="A0A061BA34"/>
<dbReference type="PANTHER" id="PTHR28023:SF1">
    <property type="entry name" value="UPF0357 PROTEIN YCL012C"/>
    <property type="match status" value="1"/>
</dbReference>
<dbReference type="Proteomes" id="UP000189513">
    <property type="component" value="Unassembled WGS sequence"/>
</dbReference>
<dbReference type="InterPro" id="IPR018559">
    <property type="entry name" value="DUF2015"/>
</dbReference>
<dbReference type="EMBL" id="LK052911">
    <property type="protein sequence ID" value="CDR46799.1"/>
    <property type="molecule type" value="Genomic_DNA"/>
</dbReference>
<dbReference type="OMA" id="FRSHWLP"/>
<keyword evidence="3" id="KW-0812">Transmembrane</keyword>
<reference evidence="4" key="1">
    <citation type="journal article" date="2014" name="Genome Announc.">
        <title>Genome sequence of the yeast Cyberlindnera fabianii (Hansenula fabianii).</title>
        <authorList>
            <person name="Freel K.C."/>
            <person name="Sarilar V."/>
            <person name="Neuveglise C."/>
            <person name="Devillers H."/>
            <person name="Friedrich A."/>
            <person name="Schacherer J."/>
        </authorList>
    </citation>
    <scope>NUCLEOTIDE SEQUENCE</scope>
    <source>
        <strain evidence="4">YJS4271</strain>
    </source>
</reference>
<dbReference type="VEuPathDB" id="FungiDB:BON22_4381"/>
<comment type="similarity">
    <text evidence="1">Belongs to the UPF0357 family.</text>
</comment>
<keyword evidence="3" id="KW-1133">Transmembrane helix</keyword>
<gene>
    <name evidence="5" type="ORF">BON22_4381</name>
    <name evidence="4" type="ORF">CYFA0S_26e00232g</name>
</gene>
<evidence type="ECO:0000313" key="5">
    <source>
        <dbReference type="EMBL" id="ONH65982.1"/>
    </source>
</evidence>
<accession>A0A061BA34</accession>
<sequence>MTPSILPHSIITWAFLLLVVAAIAAFHFRSHWLPRLRAWRASRNISLGRYEALSSFQSDLEAGLSSGTFNIGANVSSGDSRQGLDDTAKKQVLKIMEEKGISFDEARLEYIKKKLADNQIGPDGTPLDPKAVTFGK</sequence>
<dbReference type="Pfam" id="PF09435">
    <property type="entry name" value="DUF2015"/>
    <property type="match status" value="1"/>
</dbReference>
<reference evidence="6" key="2">
    <citation type="journal article" date="2017" name="Genome Announc.">
        <title>Genome sequences of Cyberlindnera fabianii 65, Pichia kudriavzevii 129, and Saccharomyces cerevisiae 131 isolated from fermented masau fruits in Zimbabwe.</title>
        <authorList>
            <person name="van Rijswijck I.M.H."/>
            <person name="Derks M.F.L."/>
            <person name="Abee T."/>
            <person name="de Ridder D."/>
            <person name="Smid E.J."/>
        </authorList>
    </citation>
    <scope>NUCLEOTIDE SEQUENCE [LARGE SCALE GENOMIC DNA]</scope>
    <source>
        <strain evidence="6">65</strain>
    </source>
</reference>
<feature type="transmembrane region" description="Helical" evidence="3">
    <location>
        <begin position="6"/>
        <end position="28"/>
    </location>
</feature>
<evidence type="ECO:0000313" key="6">
    <source>
        <dbReference type="Proteomes" id="UP000189513"/>
    </source>
</evidence>
<evidence type="ECO:0000256" key="3">
    <source>
        <dbReference type="SAM" id="Phobius"/>
    </source>
</evidence>
<evidence type="ECO:0000256" key="1">
    <source>
        <dbReference type="ARBA" id="ARBA00008325"/>
    </source>
</evidence>
<name>A0A061BA34_CYBFA</name>
<dbReference type="OrthoDB" id="447314at2759"/>
<evidence type="ECO:0000256" key="2">
    <source>
        <dbReference type="ARBA" id="ARBA00022729"/>
    </source>
</evidence>
<organism evidence="4">
    <name type="scientific">Cyberlindnera fabianii</name>
    <name type="common">Yeast</name>
    <name type="synonym">Hansenula fabianii</name>
    <dbReference type="NCBI Taxonomy" id="36022"/>
    <lineage>
        <taxon>Eukaryota</taxon>
        <taxon>Fungi</taxon>
        <taxon>Dikarya</taxon>
        <taxon>Ascomycota</taxon>
        <taxon>Saccharomycotina</taxon>
        <taxon>Saccharomycetes</taxon>
        <taxon>Phaffomycetales</taxon>
        <taxon>Phaffomycetaceae</taxon>
        <taxon>Cyberlindnera</taxon>
    </lineage>
</organism>
<protein>
    <submittedName>
        <fullName evidence="4">CYFA0S26e00232g1_1</fullName>
    </submittedName>
</protein>